<evidence type="ECO:0000313" key="3">
    <source>
        <dbReference type="EMBL" id="CAE7567215.1"/>
    </source>
</evidence>
<dbReference type="Pfam" id="PF03803">
    <property type="entry name" value="Scramblase"/>
    <property type="match status" value="1"/>
</dbReference>
<dbReference type="GO" id="GO:0005886">
    <property type="term" value="C:plasma membrane"/>
    <property type="evidence" value="ECO:0007669"/>
    <property type="project" value="TreeGrafter"/>
</dbReference>
<comment type="caution">
    <text evidence="3">The sequence shown here is derived from an EMBL/GenBank/DDBJ whole genome shotgun (WGS) entry which is preliminary data.</text>
</comment>
<dbReference type="OrthoDB" id="444338at2759"/>
<dbReference type="InterPro" id="IPR005552">
    <property type="entry name" value="Scramblase"/>
</dbReference>
<evidence type="ECO:0000313" key="4">
    <source>
        <dbReference type="Proteomes" id="UP000649617"/>
    </source>
</evidence>
<evidence type="ECO:0000256" key="1">
    <source>
        <dbReference type="ARBA" id="ARBA00005350"/>
    </source>
</evidence>
<dbReference type="GO" id="GO:0017128">
    <property type="term" value="F:phospholipid scramblase activity"/>
    <property type="evidence" value="ECO:0007669"/>
    <property type="project" value="InterPro"/>
</dbReference>
<dbReference type="PANTHER" id="PTHR23248">
    <property type="entry name" value="PHOSPHOLIPID SCRAMBLASE-RELATED"/>
    <property type="match status" value="1"/>
</dbReference>
<organism evidence="3 4">
    <name type="scientific">Symbiodinium pilosum</name>
    <name type="common">Dinoflagellate</name>
    <dbReference type="NCBI Taxonomy" id="2952"/>
    <lineage>
        <taxon>Eukaryota</taxon>
        <taxon>Sar</taxon>
        <taxon>Alveolata</taxon>
        <taxon>Dinophyceae</taxon>
        <taxon>Suessiales</taxon>
        <taxon>Symbiodiniaceae</taxon>
        <taxon>Symbiodinium</taxon>
    </lineage>
</organism>
<protein>
    <recommendedName>
        <fullName evidence="2">Phospholipid scramblase</fullName>
    </recommendedName>
</protein>
<dbReference type="PANTHER" id="PTHR23248:SF9">
    <property type="entry name" value="PHOSPHOLIPID SCRAMBLASE"/>
    <property type="match status" value="1"/>
</dbReference>
<accession>A0A812UFQ3</accession>
<evidence type="ECO:0000256" key="2">
    <source>
        <dbReference type="RuleBase" id="RU363116"/>
    </source>
</evidence>
<comment type="similarity">
    <text evidence="1 2">Belongs to the phospholipid scramblase family.</text>
</comment>
<sequence>MGHPALVLRQQLAMLSSVPELQVRERVSWLQEVTTFLGAEIEARNRYSVQDRLGNQLFYAIERTDCLRRQLQRSCLHECASWEVDVLHTPPGQYMQSFLTMRRPMQCVCCCFCRPTAEVFDDVTQQKLGSFRDPCRCCNYNFKLRDAFDSDVLEVHGGCCQPAVWCSLPCGPCSELSFDVLDARTGVKVASIQKQVPNVFTWIFASDVDNYKIQFELVQDPAWRALLLSFTIYMDFLFFNSPNPTIEEDVGSAVAADVFLDSSTPGCCCNDSSNSGGCCCCCC</sequence>
<proteinExistence type="inferred from homology"/>
<name>A0A812UFQ3_SYMPI</name>
<keyword evidence="4" id="KW-1185">Reference proteome</keyword>
<dbReference type="AlphaFoldDB" id="A0A812UFQ3"/>
<dbReference type="EMBL" id="CAJNIZ010036714">
    <property type="protein sequence ID" value="CAE7567215.1"/>
    <property type="molecule type" value="Genomic_DNA"/>
</dbReference>
<gene>
    <name evidence="3" type="primary">PLSCR2</name>
    <name evidence="3" type="ORF">SPIL2461_LOCUS15247</name>
</gene>
<reference evidence="3" key="1">
    <citation type="submission" date="2021-02" db="EMBL/GenBank/DDBJ databases">
        <authorList>
            <person name="Dougan E. K."/>
            <person name="Rhodes N."/>
            <person name="Thang M."/>
            <person name="Chan C."/>
        </authorList>
    </citation>
    <scope>NUCLEOTIDE SEQUENCE</scope>
</reference>
<dbReference type="Proteomes" id="UP000649617">
    <property type="component" value="Unassembled WGS sequence"/>
</dbReference>